<dbReference type="Proteomes" id="UP000887013">
    <property type="component" value="Unassembled WGS sequence"/>
</dbReference>
<accession>A0A8X6ILB9</accession>
<dbReference type="PANTHER" id="PTHR21074:SF0">
    <property type="entry name" value="IQ AND UBIQUITIN-LIKE DOMAIN-CONTAINING PROTEIN"/>
    <property type="match status" value="1"/>
</dbReference>
<gene>
    <name evidence="2" type="primary">IQUB</name>
    <name evidence="2" type="ORF">NPIL_247741</name>
</gene>
<dbReference type="GO" id="GO:0030317">
    <property type="term" value="P:flagellated sperm motility"/>
    <property type="evidence" value="ECO:0007669"/>
    <property type="project" value="TreeGrafter"/>
</dbReference>
<evidence type="ECO:0000259" key="1">
    <source>
        <dbReference type="Pfam" id="PF25805"/>
    </source>
</evidence>
<reference evidence="2" key="1">
    <citation type="submission" date="2020-08" db="EMBL/GenBank/DDBJ databases">
        <title>Multicomponent nature underlies the extraordinary mechanical properties of spider dragline silk.</title>
        <authorList>
            <person name="Kono N."/>
            <person name="Nakamura H."/>
            <person name="Mori M."/>
            <person name="Yoshida Y."/>
            <person name="Ohtoshi R."/>
            <person name="Malay A.D."/>
            <person name="Moran D.A.P."/>
            <person name="Tomita M."/>
            <person name="Numata K."/>
            <person name="Arakawa K."/>
        </authorList>
    </citation>
    <scope>NUCLEOTIDE SEQUENCE</scope>
</reference>
<dbReference type="PROSITE" id="PS50096">
    <property type="entry name" value="IQ"/>
    <property type="match status" value="1"/>
</dbReference>
<dbReference type="EMBL" id="BMAW01091579">
    <property type="protein sequence ID" value="GFS50639.1"/>
    <property type="molecule type" value="Genomic_DNA"/>
</dbReference>
<evidence type="ECO:0000313" key="3">
    <source>
        <dbReference type="Proteomes" id="UP000887013"/>
    </source>
</evidence>
<name>A0A8X6ILB9_NEPPI</name>
<dbReference type="Pfam" id="PF25805">
    <property type="entry name" value="IQUB"/>
    <property type="match status" value="1"/>
</dbReference>
<dbReference type="GO" id="GO:0031514">
    <property type="term" value="C:motile cilium"/>
    <property type="evidence" value="ECO:0007669"/>
    <property type="project" value="TreeGrafter"/>
</dbReference>
<dbReference type="AlphaFoldDB" id="A0A8X6ILB9"/>
<comment type="caution">
    <text evidence="2">The sequence shown here is derived from an EMBL/GenBank/DDBJ whole genome shotgun (WGS) entry which is preliminary data.</text>
</comment>
<dbReference type="OrthoDB" id="10265862at2759"/>
<dbReference type="GO" id="GO:0060271">
    <property type="term" value="P:cilium assembly"/>
    <property type="evidence" value="ECO:0007669"/>
    <property type="project" value="TreeGrafter"/>
</dbReference>
<organism evidence="2 3">
    <name type="scientific">Nephila pilipes</name>
    <name type="common">Giant wood spider</name>
    <name type="synonym">Nephila maculata</name>
    <dbReference type="NCBI Taxonomy" id="299642"/>
    <lineage>
        <taxon>Eukaryota</taxon>
        <taxon>Metazoa</taxon>
        <taxon>Ecdysozoa</taxon>
        <taxon>Arthropoda</taxon>
        <taxon>Chelicerata</taxon>
        <taxon>Arachnida</taxon>
        <taxon>Araneae</taxon>
        <taxon>Araneomorphae</taxon>
        <taxon>Entelegynae</taxon>
        <taxon>Araneoidea</taxon>
        <taxon>Nephilidae</taxon>
        <taxon>Nephila</taxon>
    </lineage>
</organism>
<sequence length="584" mass="68918">MLEEKNNQESDVKSISDFIHVKNEENKLFQSTEFNEEDKVLNITKNKRFLGGYRHKLTGKIYHHAVIQTVPSPWKYELISRYNRDAQTVQLQDKAQQTPKDASTQVQARNIYLNTMKDKILPATDNYIYADDIKKEYSKKIITLQSYIRGWLAFKELLRRKEKALLQILWDDEQIRHKFKEDTKWLNDLEKRRSSPNSDDDFRLIFSDLQKWWNSESKSISEVRAGADFKAATWLLINAEIAKIEEVNKRKNLFEQEKYFQSREKSLKIAAEPKMWKTHSDAVRVETSTTLRAKYVHELYQTLSMKYISPQDRVQALINLKEFLKPYHSKLTDNLEQLANREIDLHLRKVKGIKLEGLQTRIRNLFWQLAKRPTFNPEMQLVTKIKKNGISPLHIMSCASCKCFYILPTDSTDNVLGKSVIQNYSTKCKKCLNIENEAWIRKDLELYKRILKLLISEEEKMPTKSGIIYILQPSDIEHLVDKIWKHQSCIGGSKNDLGLELTRFDMDKNWTPWNCLLVTRQETAVLSKIPNSETKYDKRFKKNVFQKHAEARRYFSTIPRFLPYITNFFCTKENIVSLKGEHVK</sequence>
<dbReference type="InterPro" id="IPR037695">
    <property type="entry name" value="IQUB"/>
</dbReference>
<proteinExistence type="predicted"/>
<feature type="domain" description="IQ motif and ubiquitin-like" evidence="1">
    <location>
        <begin position="257"/>
        <end position="388"/>
    </location>
</feature>
<dbReference type="GO" id="GO:0001669">
    <property type="term" value="C:acrosomal vesicle"/>
    <property type="evidence" value="ECO:0007669"/>
    <property type="project" value="TreeGrafter"/>
</dbReference>
<keyword evidence="3" id="KW-1185">Reference proteome</keyword>
<dbReference type="InterPro" id="IPR057887">
    <property type="entry name" value="IQUB_helical"/>
</dbReference>
<evidence type="ECO:0000313" key="2">
    <source>
        <dbReference type="EMBL" id="GFS50639.1"/>
    </source>
</evidence>
<protein>
    <submittedName>
        <fullName evidence="2">IQ and ubiquitin-like domain-containing protein</fullName>
    </submittedName>
</protein>
<dbReference type="PANTHER" id="PTHR21074">
    <property type="entry name" value="IQ AND UBIQUITIN-LIKE DOMAIN-CONTAINING PROTEIN"/>
    <property type="match status" value="1"/>
</dbReference>